<dbReference type="Proteomes" id="UP001527925">
    <property type="component" value="Unassembled WGS sequence"/>
</dbReference>
<dbReference type="SMART" id="SM00913">
    <property type="entry name" value="IBN_N"/>
    <property type="match status" value="1"/>
</dbReference>
<feature type="domain" description="Importin N-terminal" evidence="1">
    <location>
        <begin position="28"/>
        <end position="95"/>
    </location>
</feature>
<dbReference type="PANTHER" id="PTHR12363">
    <property type="entry name" value="TRANSPORTIN 3 AND IMPORTIN 13"/>
    <property type="match status" value="1"/>
</dbReference>
<dbReference type="PANTHER" id="PTHR12363:SF53">
    <property type="entry name" value="MRNA TRANSPORT REGULATOR MTR10"/>
    <property type="match status" value="1"/>
</dbReference>
<dbReference type="Pfam" id="PF24139">
    <property type="entry name" value="TPR_TNPO3_IPO13_4th"/>
    <property type="match status" value="1"/>
</dbReference>
<evidence type="ECO:0000313" key="2">
    <source>
        <dbReference type="EMBL" id="KAL2916946.1"/>
    </source>
</evidence>
<dbReference type="InterPro" id="IPR051345">
    <property type="entry name" value="Importin_beta-like_NTR"/>
</dbReference>
<name>A0ABR4NBP1_9FUNG</name>
<dbReference type="Gene3D" id="1.25.10.10">
    <property type="entry name" value="Leucine-rich Repeat Variant"/>
    <property type="match status" value="1"/>
</dbReference>
<proteinExistence type="predicted"/>
<dbReference type="InterPro" id="IPR013598">
    <property type="entry name" value="Exportin-1/Importin-b-like"/>
</dbReference>
<evidence type="ECO:0000313" key="3">
    <source>
        <dbReference type="Proteomes" id="UP001527925"/>
    </source>
</evidence>
<organism evidence="2 3">
    <name type="scientific">Polyrhizophydium stewartii</name>
    <dbReference type="NCBI Taxonomy" id="2732419"/>
    <lineage>
        <taxon>Eukaryota</taxon>
        <taxon>Fungi</taxon>
        <taxon>Fungi incertae sedis</taxon>
        <taxon>Chytridiomycota</taxon>
        <taxon>Chytridiomycota incertae sedis</taxon>
        <taxon>Chytridiomycetes</taxon>
        <taxon>Rhizophydiales</taxon>
        <taxon>Rhizophydiales incertae sedis</taxon>
        <taxon>Polyrhizophydium</taxon>
    </lineage>
</organism>
<dbReference type="Pfam" id="PF24138">
    <property type="entry name" value="TPR_TNPO3_IPO13_2nd"/>
    <property type="match status" value="1"/>
</dbReference>
<keyword evidence="3" id="KW-1185">Reference proteome</keyword>
<reference evidence="2 3" key="1">
    <citation type="submission" date="2023-09" db="EMBL/GenBank/DDBJ databases">
        <title>Pangenome analysis of Batrachochytrium dendrobatidis and related Chytrids.</title>
        <authorList>
            <person name="Yacoub M.N."/>
            <person name="Stajich J.E."/>
            <person name="James T.Y."/>
        </authorList>
    </citation>
    <scope>NUCLEOTIDE SEQUENCE [LARGE SCALE GENOMIC DNA]</scope>
    <source>
        <strain evidence="2 3">JEL0888</strain>
    </source>
</reference>
<dbReference type="Pfam" id="PF08389">
    <property type="entry name" value="Xpo1"/>
    <property type="match status" value="1"/>
</dbReference>
<comment type="caution">
    <text evidence="2">The sequence shown here is derived from an EMBL/GenBank/DDBJ whole genome shotgun (WGS) entry which is preliminary data.</text>
</comment>
<dbReference type="Pfam" id="PF24140">
    <property type="entry name" value="TPR_TNPO3_IPO13_3rd"/>
    <property type="match status" value="1"/>
</dbReference>
<gene>
    <name evidence="2" type="primary">MTR10</name>
    <name evidence="2" type="ORF">HK105_203378</name>
</gene>
<evidence type="ECO:0000259" key="1">
    <source>
        <dbReference type="PROSITE" id="PS50166"/>
    </source>
</evidence>
<dbReference type="InterPro" id="IPR057941">
    <property type="entry name" value="TPR_TNPO3_IPO13_2nd"/>
</dbReference>
<accession>A0ABR4NBP1</accession>
<dbReference type="InterPro" id="IPR001494">
    <property type="entry name" value="Importin-beta_N"/>
</dbReference>
<protein>
    <submittedName>
        <fullName evidence="2">Nuclear import receptor</fullName>
    </submittedName>
</protein>
<dbReference type="PROSITE" id="PS50166">
    <property type="entry name" value="IMPORTIN_B_NT"/>
    <property type="match status" value="1"/>
</dbReference>
<dbReference type="SUPFAM" id="SSF48371">
    <property type="entry name" value="ARM repeat"/>
    <property type="match status" value="1"/>
</dbReference>
<keyword evidence="2" id="KW-0675">Receptor</keyword>
<sequence>MATLEQVLKALDVLFEDQQASSDAKRQASAWLETFQKTSSAWAISDAIIRREDLPHSARIFAAQTFRQKIEYDLDELDVPSQESLRDSLLGLLYEARSGSKNMRTQLCLSLADLAIQLVTWEDPVAHMISIFGGNPEMLAVLLNFLRVLPEEMSYNSKIHLEKKVAETRSQTLLTNNGGRVFELLIGYLQVATDEKIKYSILDCIYSWLRSGNISTELIEASHIVDIAFQGLGTPSLFDVCADIVCEIIHRSSRKPPAQSLIEKVYPKLLPLNALLKQSADDEDVVRSLCRILVEAGECYTELIAGNLDAFYAIIDSLLFCAAYEELEIARITFGVWHQLTDLITAPERAAVKPSFVPVYSQLIDIILRHLRYPSDLSSWTAQERDEFRDFRHVMGDVLKDCVRVLGDEESLARPYALLRAFFGDAASGVPAPQAITDSNWPDIEAPLFSLRAMCREVSVGESRYLPDIMAMLPRLPSHPKIKYAAILVIGRYAEWTNEHPEMLSYQLDYVTKGFDQDRDTIAAASQTFRDLCKYCSRHLINLLEQLHPFYVRTLGSVSRDDRRQITEAVAHIIKAAPLERFTPAMQMYALPAAQRLHAFANLPGDATQDQIKDAILTINELATFFRFVVPEVPAEMPHPCVLIMTEMWPIIQQLYQRHGRDAAIAEALARLFRNSIESYKLHMLPLLPRIVEAQVTYFESTGLSCYLWVAGRCVRTFGTESREEGRIVCLMVERMTALVFEMVLIEEYHLLLAEFAEVCPNLFLSSQLVVSTFQCALFCLNAPSPYSVISVLRFLRDILTLATPRRAATVSEAAAAPLREMLAQNGVAFATSLFKGLVFTFARDREIVQDVAETILTECEVVGADAVVAFAQAAAETAFPEAELSAELRDGFLRKFAGACTEGKQQRLSSVLQDFAASYSRRNLINSRR</sequence>
<dbReference type="EMBL" id="JADGIZ020000013">
    <property type="protein sequence ID" value="KAL2916946.1"/>
    <property type="molecule type" value="Genomic_DNA"/>
</dbReference>
<dbReference type="InterPro" id="IPR011989">
    <property type="entry name" value="ARM-like"/>
</dbReference>
<dbReference type="InterPro" id="IPR057942">
    <property type="entry name" value="TPR_TNPO3_IPO13_3rd"/>
</dbReference>
<dbReference type="InterPro" id="IPR058537">
    <property type="entry name" value="TPR_TNPO3_IPO13_4th"/>
</dbReference>
<dbReference type="InterPro" id="IPR016024">
    <property type="entry name" value="ARM-type_fold"/>
</dbReference>
<dbReference type="Pfam" id="PF03810">
    <property type="entry name" value="IBN_N"/>
    <property type="match status" value="1"/>
</dbReference>